<organism evidence="2 3">
    <name type="scientific">Petrolisthes cinctipes</name>
    <name type="common">Flat porcelain crab</name>
    <dbReference type="NCBI Taxonomy" id="88211"/>
    <lineage>
        <taxon>Eukaryota</taxon>
        <taxon>Metazoa</taxon>
        <taxon>Ecdysozoa</taxon>
        <taxon>Arthropoda</taxon>
        <taxon>Crustacea</taxon>
        <taxon>Multicrustacea</taxon>
        <taxon>Malacostraca</taxon>
        <taxon>Eumalacostraca</taxon>
        <taxon>Eucarida</taxon>
        <taxon>Decapoda</taxon>
        <taxon>Pleocyemata</taxon>
        <taxon>Anomura</taxon>
        <taxon>Galatheoidea</taxon>
        <taxon>Porcellanidae</taxon>
        <taxon>Petrolisthes</taxon>
    </lineage>
</organism>
<accession>A0AAE1GMW8</accession>
<evidence type="ECO:0000313" key="3">
    <source>
        <dbReference type="Proteomes" id="UP001286313"/>
    </source>
</evidence>
<proteinExistence type="predicted"/>
<evidence type="ECO:0000256" key="1">
    <source>
        <dbReference type="SAM" id="MobiDB-lite"/>
    </source>
</evidence>
<dbReference type="Proteomes" id="UP001286313">
    <property type="component" value="Unassembled WGS sequence"/>
</dbReference>
<keyword evidence="3" id="KW-1185">Reference proteome</keyword>
<sequence>MQSTDESLNTNVIQLPDGHTRTAGNVVDSLLAVAENFMGVLAGDGGGIKTVAAEELVEVEVVEKKKKEEKGKQEEKEDDDDEEGCMGRVSVCDSGGGDCRDEGRLGVVVVVGGSGGGVEEGIRVVVVVVVGGGDGGGGDSGVD</sequence>
<evidence type="ECO:0000313" key="2">
    <source>
        <dbReference type="EMBL" id="KAK3894872.1"/>
    </source>
</evidence>
<dbReference type="AlphaFoldDB" id="A0AAE1GMW8"/>
<gene>
    <name evidence="2" type="ORF">Pcinc_001390</name>
</gene>
<name>A0AAE1GMW8_PETCI</name>
<feature type="compositionally biased region" description="Basic and acidic residues" evidence="1">
    <location>
        <begin position="64"/>
        <end position="75"/>
    </location>
</feature>
<protein>
    <submittedName>
        <fullName evidence="2">Uncharacterized protein</fullName>
    </submittedName>
</protein>
<comment type="caution">
    <text evidence="2">The sequence shown here is derived from an EMBL/GenBank/DDBJ whole genome shotgun (WGS) entry which is preliminary data.</text>
</comment>
<feature type="region of interest" description="Disordered" evidence="1">
    <location>
        <begin position="64"/>
        <end position="97"/>
    </location>
</feature>
<dbReference type="EMBL" id="JAWQEG010000083">
    <property type="protein sequence ID" value="KAK3894872.1"/>
    <property type="molecule type" value="Genomic_DNA"/>
</dbReference>
<reference evidence="2" key="1">
    <citation type="submission" date="2023-10" db="EMBL/GenBank/DDBJ databases">
        <title>Genome assemblies of two species of porcelain crab, Petrolisthes cinctipes and Petrolisthes manimaculis (Anomura: Porcellanidae).</title>
        <authorList>
            <person name="Angst P."/>
        </authorList>
    </citation>
    <scope>NUCLEOTIDE SEQUENCE</scope>
    <source>
        <strain evidence="2">PB745_01</strain>
        <tissue evidence="2">Gill</tissue>
    </source>
</reference>